<organism evidence="1 2">
    <name type="scientific">Lentzea pudingi</name>
    <dbReference type="NCBI Taxonomy" id="1789439"/>
    <lineage>
        <taxon>Bacteria</taxon>
        <taxon>Bacillati</taxon>
        <taxon>Actinomycetota</taxon>
        <taxon>Actinomycetes</taxon>
        <taxon>Pseudonocardiales</taxon>
        <taxon>Pseudonocardiaceae</taxon>
        <taxon>Lentzea</taxon>
    </lineage>
</organism>
<accession>A0ABQ2IUN2</accession>
<gene>
    <name evidence="1" type="ORF">GCM10011609_84950</name>
</gene>
<sequence>MVDAAFGELEFYGVANSACVLGDRANGRVIRACHANRVSHWREDRRAGLAVAGDIEWLRTDSLVEVTNAIERLRAEVSRADYASMARLARALHDEGLNPREVLRQCYRVEFPEEFFVIAEAGPFTLDLRVDFSNQPWELAVPLDRGGPAVSPDSLHEIEQRIYVRDPDLVPLARLVNTDARHGDSVLCYRLDELGAGRATVFSIWREVEPVSEIEHTVPSDT</sequence>
<reference evidence="2" key="1">
    <citation type="journal article" date="2019" name="Int. J. Syst. Evol. Microbiol.">
        <title>The Global Catalogue of Microorganisms (GCM) 10K type strain sequencing project: providing services to taxonomists for standard genome sequencing and annotation.</title>
        <authorList>
            <consortium name="The Broad Institute Genomics Platform"/>
            <consortium name="The Broad Institute Genome Sequencing Center for Infectious Disease"/>
            <person name="Wu L."/>
            <person name="Ma J."/>
        </authorList>
    </citation>
    <scope>NUCLEOTIDE SEQUENCE [LARGE SCALE GENOMIC DNA]</scope>
    <source>
        <strain evidence="2">CGMCC 4.7319</strain>
    </source>
</reference>
<proteinExistence type="predicted"/>
<comment type="caution">
    <text evidence="1">The sequence shown here is derived from an EMBL/GenBank/DDBJ whole genome shotgun (WGS) entry which is preliminary data.</text>
</comment>
<dbReference type="Proteomes" id="UP000597656">
    <property type="component" value="Unassembled WGS sequence"/>
</dbReference>
<dbReference type="EMBL" id="BMNC01000028">
    <property type="protein sequence ID" value="GGN28648.1"/>
    <property type="molecule type" value="Genomic_DNA"/>
</dbReference>
<evidence type="ECO:0000313" key="1">
    <source>
        <dbReference type="EMBL" id="GGN28648.1"/>
    </source>
</evidence>
<protein>
    <submittedName>
        <fullName evidence="1">Uncharacterized protein</fullName>
    </submittedName>
</protein>
<name>A0ABQ2IUN2_9PSEU</name>
<keyword evidence="2" id="KW-1185">Reference proteome</keyword>
<evidence type="ECO:0000313" key="2">
    <source>
        <dbReference type="Proteomes" id="UP000597656"/>
    </source>
</evidence>